<accession>A0AAD4U4M1</accession>
<comment type="caution">
    <text evidence="1">The sequence shown here is derived from an EMBL/GenBank/DDBJ whole genome shotgun (WGS) entry which is preliminary data.</text>
</comment>
<proteinExistence type="predicted"/>
<feature type="non-terminal residue" evidence="1">
    <location>
        <position position="76"/>
    </location>
</feature>
<evidence type="ECO:0000313" key="2">
    <source>
        <dbReference type="Proteomes" id="UP001214576"/>
    </source>
</evidence>
<gene>
    <name evidence="1" type="ORF">MG293_010770</name>
</gene>
<dbReference type="AlphaFoldDB" id="A0AAD4U4M1"/>
<organism evidence="1 2">
    <name type="scientific">Ovis ammon polii</name>
    <dbReference type="NCBI Taxonomy" id="230172"/>
    <lineage>
        <taxon>Eukaryota</taxon>
        <taxon>Metazoa</taxon>
        <taxon>Chordata</taxon>
        <taxon>Craniata</taxon>
        <taxon>Vertebrata</taxon>
        <taxon>Euteleostomi</taxon>
        <taxon>Mammalia</taxon>
        <taxon>Eutheria</taxon>
        <taxon>Laurasiatheria</taxon>
        <taxon>Artiodactyla</taxon>
        <taxon>Ruminantia</taxon>
        <taxon>Pecora</taxon>
        <taxon>Bovidae</taxon>
        <taxon>Caprinae</taxon>
        <taxon>Ovis</taxon>
    </lineage>
</organism>
<name>A0AAD4U4M1_OVIAM</name>
<dbReference type="EMBL" id="JAKZEL010000011">
    <property type="protein sequence ID" value="KAI4539378.1"/>
    <property type="molecule type" value="Genomic_DNA"/>
</dbReference>
<evidence type="ECO:0000313" key="1">
    <source>
        <dbReference type="EMBL" id="KAI4539378.1"/>
    </source>
</evidence>
<dbReference type="Proteomes" id="UP001214576">
    <property type="component" value="Unassembled WGS sequence"/>
</dbReference>
<keyword evidence="2" id="KW-1185">Reference proteome</keyword>
<protein>
    <submittedName>
        <fullName evidence="1">Uncharacterized protein</fullName>
    </submittedName>
</protein>
<reference evidence="1" key="1">
    <citation type="submission" date="2022-03" db="EMBL/GenBank/DDBJ databases">
        <title>Genomic analyses of argali, domestic sheep and their hybrids provide insights into chromosomal evolution, heterosis and genetic basis of agronomic traits.</title>
        <authorList>
            <person name="Li M."/>
        </authorList>
    </citation>
    <scope>NUCLEOTIDE SEQUENCE</scope>
    <source>
        <strain evidence="1">CAU-MHL-2022a</strain>
        <tissue evidence="1">Skin</tissue>
    </source>
</reference>
<sequence length="76" mass="8911">MYRGPDHDGHQDHWDRGLRSCFLSIQYQLEEAPASHVRRRMSGSNQREPWRAEEIPQLLPAHHFQCLTSISTEELA</sequence>